<dbReference type="InterPro" id="IPR005746">
    <property type="entry name" value="Thioredoxin"/>
</dbReference>
<keyword evidence="2" id="KW-0813">Transport</keyword>
<keyword evidence="4" id="KW-1015">Disulfide bond</keyword>
<dbReference type="PROSITE" id="PS51352">
    <property type="entry name" value="THIOREDOXIN_2"/>
    <property type="match status" value="1"/>
</dbReference>
<protein>
    <recommendedName>
        <fullName evidence="6">Thioredoxin</fullName>
    </recommendedName>
</protein>
<dbReference type="PANTHER" id="PTHR45663:SF11">
    <property type="entry name" value="GEO12009P1"/>
    <property type="match status" value="1"/>
</dbReference>
<keyword evidence="5" id="KW-0676">Redox-active center</keyword>
<organism evidence="8 9">
    <name type="scientific">Metamycoplasma neophronis</name>
    <dbReference type="NCBI Taxonomy" id="872983"/>
    <lineage>
        <taxon>Bacteria</taxon>
        <taxon>Bacillati</taxon>
        <taxon>Mycoplasmatota</taxon>
        <taxon>Mycoplasmoidales</taxon>
        <taxon>Metamycoplasmataceae</taxon>
        <taxon>Metamycoplasma</taxon>
    </lineage>
</organism>
<accession>A0ABY2Z3Y2</accession>
<evidence type="ECO:0000256" key="4">
    <source>
        <dbReference type="ARBA" id="ARBA00023157"/>
    </source>
</evidence>
<evidence type="ECO:0000259" key="7">
    <source>
        <dbReference type="PROSITE" id="PS51352"/>
    </source>
</evidence>
<dbReference type="InterPro" id="IPR013766">
    <property type="entry name" value="Thioredoxin_domain"/>
</dbReference>
<comment type="similarity">
    <text evidence="1 6">Belongs to the thioredoxin family.</text>
</comment>
<dbReference type="Gene3D" id="3.40.30.10">
    <property type="entry name" value="Glutaredoxin"/>
    <property type="match status" value="1"/>
</dbReference>
<evidence type="ECO:0000256" key="2">
    <source>
        <dbReference type="ARBA" id="ARBA00022448"/>
    </source>
</evidence>
<proteinExistence type="inferred from homology"/>
<sequence length="101" mass="11634">MMKKLNNKSDLQDQHLNGKAIVAFRAVWCPPCQMMGPELQRLSENHEDINVFDLDVDQNIDFAREMGVQGIPSLFLYEDGKLVNHVVGYMPAEELVKRFQK</sequence>
<dbReference type="CDD" id="cd02947">
    <property type="entry name" value="TRX_family"/>
    <property type="match status" value="1"/>
</dbReference>
<evidence type="ECO:0000256" key="3">
    <source>
        <dbReference type="ARBA" id="ARBA00022982"/>
    </source>
</evidence>
<reference evidence="8" key="1">
    <citation type="submission" date="2019-06" db="EMBL/GenBank/DDBJ databases">
        <title>Mycoplasma neophronis type strain whole genome sequence.</title>
        <authorList>
            <person name="Spergser J."/>
        </authorList>
    </citation>
    <scope>NUCLEOTIDE SEQUENCE [LARGE SCALE GENOMIC DNA]</scope>
    <source>
        <strain evidence="8">DSM 24097</strain>
    </source>
</reference>
<evidence type="ECO:0000313" key="8">
    <source>
        <dbReference type="EMBL" id="TPR53860.1"/>
    </source>
</evidence>
<dbReference type="Proteomes" id="UP000316851">
    <property type="component" value="Unassembled WGS sequence"/>
</dbReference>
<comment type="caution">
    <text evidence="8">The sequence shown here is derived from an EMBL/GenBank/DDBJ whole genome shotgun (WGS) entry which is preliminary data.</text>
</comment>
<dbReference type="InterPro" id="IPR036249">
    <property type="entry name" value="Thioredoxin-like_sf"/>
</dbReference>
<keyword evidence="9" id="KW-1185">Reference proteome</keyword>
<evidence type="ECO:0000256" key="6">
    <source>
        <dbReference type="PIRNR" id="PIRNR000077"/>
    </source>
</evidence>
<evidence type="ECO:0000256" key="5">
    <source>
        <dbReference type="ARBA" id="ARBA00023284"/>
    </source>
</evidence>
<evidence type="ECO:0000256" key="1">
    <source>
        <dbReference type="ARBA" id="ARBA00008987"/>
    </source>
</evidence>
<feature type="domain" description="Thioredoxin" evidence="7">
    <location>
        <begin position="1"/>
        <end position="101"/>
    </location>
</feature>
<evidence type="ECO:0000313" key="9">
    <source>
        <dbReference type="Proteomes" id="UP000316851"/>
    </source>
</evidence>
<dbReference type="Pfam" id="PF00085">
    <property type="entry name" value="Thioredoxin"/>
    <property type="match status" value="1"/>
</dbReference>
<gene>
    <name evidence="8" type="ORF">FJR74_01695</name>
</gene>
<keyword evidence="3" id="KW-0249">Electron transport</keyword>
<name>A0ABY2Z3Y2_9BACT</name>
<dbReference type="EMBL" id="VHHP01000004">
    <property type="protein sequence ID" value="TPR53860.1"/>
    <property type="molecule type" value="Genomic_DNA"/>
</dbReference>
<dbReference type="PANTHER" id="PTHR45663">
    <property type="entry name" value="GEO12009P1"/>
    <property type="match status" value="1"/>
</dbReference>
<dbReference type="SUPFAM" id="SSF52833">
    <property type="entry name" value="Thioredoxin-like"/>
    <property type="match status" value="1"/>
</dbReference>
<dbReference type="RefSeq" id="WP_140914825.1">
    <property type="nucleotide sequence ID" value="NZ_VHHP01000004.1"/>
</dbReference>
<dbReference type="PIRSF" id="PIRSF000077">
    <property type="entry name" value="Thioredoxin"/>
    <property type="match status" value="1"/>
</dbReference>